<dbReference type="Gene3D" id="1.10.357.10">
    <property type="entry name" value="Tetracycline Repressor, domain 2"/>
    <property type="match status" value="1"/>
</dbReference>
<evidence type="ECO:0000313" key="6">
    <source>
        <dbReference type="Proteomes" id="UP000198618"/>
    </source>
</evidence>
<keyword evidence="1" id="KW-0678">Repressor</keyword>
<evidence type="ECO:0000256" key="1">
    <source>
        <dbReference type="ARBA" id="ARBA00022491"/>
    </source>
</evidence>
<dbReference type="STRING" id="930131.SAMN05216389_11874"/>
<dbReference type="InterPro" id="IPR001647">
    <property type="entry name" value="HTH_TetR"/>
</dbReference>
<proteinExistence type="predicted"/>
<dbReference type="PROSITE" id="PS01081">
    <property type="entry name" value="HTH_TETR_1"/>
    <property type="match status" value="1"/>
</dbReference>
<keyword evidence="6" id="KW-1185">Reference proteome</keyword>
<dbReference type="OrthoDB" id="9780939at2"/>
<dbReference type="Proteomes" id="UP000198618">
    <property type="component" value="Unassembled WGS sequence"/>
</dbReference>
<dbReference type="PANTHER" id="PTHR43479:SF11">
    <property type="entry name" value="ACREF_ENVCD OPERON REPRESSOR-RELATED"/>
    <property type="match status" value="1"/>
</dbReference>
<dbReference type="Pfam" id="PF00440">
    <property type="entry name" value="TetR_N"/>
    <property type="match status" value="1"/>
</dbReference>
<dbReference type="EMBL" id="FOHE01000018">
    <property type="protein sequence ID" value="SET65002.1"/>
    <property type="molecule type" value="Genomic_DNA"/>
</dbReference>
<dbReference type="InterPro" id="IPR023772">
    <property type="entry name" value="DNA-bd_HTH_TetR-type_CS"/>
</dbReference>
<dbReference type="SUPFAM" id="SSF48498">
    <property type="entry name" value="Tetracyclin repressor-like, C-terminal domain"/>
    <property type="match status" value="1"/>
</dbReference>
<dbReference type="RefSeq" id="WP_090871759.1">
    <property type="nucleotide sequence ID" value="NZ_FOHE01000018.1"/>
</dbReference>
<feature type="DNA-binding region" description="H-T-H motif" evidence="3">
    <location>
        <begin position="35"/>
        <end position="54"/>
    </location>
</feature>
<dbReference type="PROSITE" id="PS50977">
    <property type="entry name" value="HTH_TETR_2"/>
    <property type="match status" value="1"/>
</dbReference>
<sequence length="200" mass="23198">MPLSEEQRQNMKKRRQKILNTAVYLFATEGYEGTTIKKIAEAADVSFGNVFTYFKDKEQLFYAAVVEPLEAISDQILDFNENAEDPLLELQEMVKKDIQLFAGEQNYLTLVVQVVGQYQRFPEPFDQLNQFHDHWREKVGRLIENGQHKGLLKKQASMPVATLYTSLLIGIRLNNTDTRYSDMWAQYITPAFQLFGPIHE</sequence>
<evidence type="ECO:0000256" key="2">
    <source>
        <dbReference type="ARBA" id="ARBA00023125"/>
    </source>
</evidence>
<organism evidence="5 6">
    <name type="scientific">Oceanobacillus limi</name>
    <dbReference type="NCBI Taxonomy" id="930131"/>
    <lineage>
        <taxon>Bacteria</taxon>
        <taxon>Bacillati</taxon>
        <taxon>Bacillota</taxon>
        <taxon>Bacilli</taxon>
        <taxon>Bacillales</taxon>
        <taxon>Bacillaceae</taxon>
        <taxon>Oceanobacillus</taxon>
    </lineage>
</organism>
<dbReference type="InterPro" id="IPR050624">
    <property type="entry name" value="HTH-type_Tx_Regulator"/>
</dbReference>
<dbReference type="SUPFAM" id="SSF46689">
    <property type="entry name" value="Homeodomain-like"/>
    <property type="match status" value="1"/>
</dbReference>
<dbReference type="PRINTS" id="PR00455">
    <property type="entry name" value="HTHTETR"/>
</dbReference>
<evidence type="ECO:0000259" key="4">
    <source>
        <dbReference type="PROSITE" id="PS50977"/>
    </source>
</evidence>
<keyword evidence="2 3" id="KW-0238">DNA-binding</keyword>
<gene>
    <name evidence="5" type="ORF">SAMN05216389_11874</name>
</gene>
<dbReference type="InterPro" id="IPR009057">
    <property type="entry name" value="Homeodomain-like_sf"/>
</dbReference>
<feature type="domain" description="HTH tetR-type" evidence="4">
    <location>
        <begin position="12"/>
        <end position="72"/>
    </location>
</feature>
<name>A0A1I0G4Q3_9BACI</name>
<evidence type="ECO:0000256" key="3">
    <source>
        <dbReference type="PROSITE-ProRule" id="PRU00335"/>
    </source>
</evidence>
<reference evidence="5 6" key="1">
    <citation type="submission" date="2016-10" db="EMBL/GenBank/DDBJ databases">
        <authorList>
            <person name="de Groot N.N."/>
        </authorList>
    </citation>
    <scope>NUCLEOTIDE SEQUENCE [LARGE SCALE GENOMIC DNA]</scope>
    <source>
        <strain evidence="5 6">IBRC-M 10780</strain>
    </source>
</reference>
<evidence type="ECO:0000313" key="5">
    <source>
        <dbReference type="EMBL" id="SET65002.1"/>
    </source>
</evidence>
<accession>A0A1I0G4Q3</accession>
<dbReference type="GO" id="GO:0003677">
    <property type="term" value="F:DNA binding"/>
    <property type="evidence" value="ECO:0007669"/>
    <property type="project" value="UniProtKB-UniRule"/>
</dbReference>
<protein>
    <submittedName>
        <fullName evidence="5">Transcriptional regulator, TetR family</fullName>
    </submittedName>
</protein>
<dbReference type="PANTHER" id="PTHR43479">
    <property type="entry name" value="ACREF/ENVCD OPERON REPRESSOR-RELATED"/>
    <property type="match status" value="1"/>
</dbReference>
<dbReference type="AlphaFoldDB" id="A0A1I0G4Q3"/>
<dbReference type="InterPro" id="IPR036271">
    <property type="entry name" value="Tet_transcr_reg_TetR-rel_C_sf"/>
</dbReference>